<evidence type="ECO:0000313" key="14">
    <source>
        <dbReference type="EMBL" id="KYO33121.1"/>
    </source>
</evidence>
<dbReference type="InterPro" id="IPR003118">
    <property type="entry name" value="Pointed_dom"/>
</dbReference>
<dbReference type="InterPro" id="IPR036834">
    <property type="entry name" value="Bcl-2-like_sf"/>
</dbReference>
<dbReference type="InterPro" id="IPR031362">
    <property type="entry name" value="BNIP5"/>
</dbReference>
<evidence type="ECO:0000256" key="4">
    <source>
        <dbReference type="ARBA" id="ARBA00022553"/>
    </source>
</evidence>
<keyword evidence="5" id="KW-0053">Apoptosis</keyword>
<evidence type="ECO:0000259" key="12">
    <source>
        <dbReference type="PROSITE" id="PS50061"/>
    </source>
</evidence>
<dbReference type="GO" id="GO:0005634">
    <property type="term" value="C:nucleus"/>
    <property type="evidence" value="ECO:0007669"/>
    <property type="project" value="UniProtKB-SubCell"/>
</dbReference>
<sequence>MLDQIKGEVMVDSSSGPVPAVNMPLQSQPRCVTSLQPITEGEIFKLPGRLRIQPSLWSKDDVIHWLRWAEKEYSLRPTDESKFEMNGKALCILTKDDFRYRAPSSGDVLYELLQYIKIQRQALVCSPLFNSPFRDAKHMEMHSTVGGMNCRLEVSPGRVSSLLTTCPSHREQPRSPRKVFFREEPLNLSHHGSEVSCRPEVICCFPAPPPAPVDGKIADCRLLWDYVYQLLSDSRYEPYIKWEDKEAKVFRVVDPNGLAKLWGNHKNRMNMTYEKMSRALRHYYKLNIIKKEPGQKLLFRFLKTPGEIIHEKSSKLEQLESEEQEGLDFKEDVVEHPGARSSADTVAEGRRRRGRTAWRFNLAWVLPCCFALRRSRKPELLVESIQAMEAWRGPLEIERNPRRKILSLDRQDAKRVLELYVKHTLSNCEDSFAAKERLQEGSGGQVKKTARLQRSASDFCRYSSFRGIRRKSQADKAKAQQSEDAGSKKKKQVACGSTTDNEQKPKGKSSKNVPEGKSQYSGIKTFMNFLFRRNTDEHKEKSCRKKKDKDADKQQVPMEAEEVKRSRTDLNSSTQSRKANKKRTSFRKAFAFKKLVTEEEKGEGLEAGAKAKKSNLLPLENSQKPGVPDTEQHDQYCAQVSEEIELIIQSNESKGKKGHSYHEPPKPVSANEAEEAIRRIVSFLESAGDDWDKKIKEDVGLSAFFRNISYSSFKHLADVYVNNEVTASVPDRHPEEVQFAFAVHLTAKVAGICNHTVNRIMGFGNQYLQDSFAQFSYNRNLKDREMFRVNSCEGPD</sequence>
<dbReference type="PROSITE" id="PS00346">
    <property type="entry name" value="ETS_DOMAIN_2"/>
    <property type="match status" value="1"/>
</dbReference>
<dbReference type="Gene3D" id="1.10.150.50">
    <property type="entry name" value="Transcription Factor, Ets-1"/>
    <property type="match status" value="1"/>
</dbReference>
<keyword evidence="7 10" id="KW-0238">DNA-binding</keyword>
<dbReference type="PANTHER" id="PTHR14965:SF9">
    <property type="entry name" value="APOPTOSIS FACILITATOR BCL-2-LIKE PROTEIN 14"/>
    <property type="match status" value="1"/>
</dbReference>
<dbReference type="PROSITE" id="PS50061">
    <property type="entry name" value="ETS_DOMAIN_3"/>
    <property type="match status" value="1"/>
</dbReference>
<dbReference type="AlphaFoldDB" id="A0A151N8N3"/>
<evidence type="ECO:0000256" key="1">
    <source>
        <dbReference type="ARBA" id="ARBA00004123"/>
    </source>
</evidence>
<dbReference type="InterPro" id="IPR000418">
    <property type="entry name" value="Ets_dom"/>
</dbReference>
<dbReference type="PRINTS" id="PR00454">
    <property type="entry name" value="ETSDOMAIN"/>
</dbReference>
<evidence type="ECO:0000256" key="10">
    <source>
        <dbReference type="RuleBase" id="RU004019"/>
    </source>
</evidence>
<dbReference type="PANTHER" id="PTHR14965">
    <property type="entry name" value="SI:CH73-248E21.1"/>
    <property type="match status" value="1"/>
</dbReference>
<dbReference type="InterPro" id="IPR036390">
    <property type="entry name" value="WH_DNA-bd_sf"/>
</dbReference>
<dbReference type="Proteomes" id="UP000050525">
    <property type="component" value="Unassembled WGS sequence"/>
</dbReference>
<evidence type="ECO:0000256" key="6">
    <source>
        <dbReference type="ARBA" id="ARBA00023015"/>
    </source>
</evidence>
<keyword evidence="9 10" id="KW-0539">Nucleus</keyword>
<dbReference type="SUPFAM" id="SSF47769">
    <property type="entry name" value="SAM/Pointed domain"/>
    <property type="match status" value="1"/>
</dbReference>
<dbReference type="GO" id="GO:0006915">
    <property type="term" value="P:apoptotic process"/>
    <property type="evidence" value="ECO:0007669"/>
    <property type="project" value="UniProtKB-KW"/>
</dbReference>
<keyword evidence="3" id="KW-0678">Repressor</keyword>
<keyword evidence="8" id="KW-0804">Transcription</keyword>
<name>A0A151N8N3_ALLMI</name>
<feature type="region of interest" description="Disordered" evidence="11">
    <location>
        <begin position="652"/>
        <end position="671"/>
    </location>
</feature>
<comment type="similarity">
    <text evidence="2 10">Belongs to the ETS family.</text>
</comment>
<feature type="domain" description="ETS" evidence="12">
    <location>
        <begin position="221"/>
        <end position="302"/>
    </location>
</feature>
<keyword evidence="15" id="KW-1185">Reference proteome</keyword>
<evidence type="ECO:0000256" key="8">
    <source>
        <dbReference type="ARBA" id="ARBA00023163"/>
    </source>
</evidence>
<dbReference type="InterPro" id="IPR013761">
    <property type="entry name" value="SAM/pointed_sf"/>
</dbReference>
<dbReference type="Pfam" id="PF00178">
    <property type="entry name" value="Ets"/>
    <property type="match status" value="1"/>
</dbReference>
<proteinExistence type="inferred from homology"/>
<dbReference type="SUPFAM" id="SSF56854">
    <property type="entry name" value="Bcl-2 inhibitors of programmed cell death"/>
    <property type="match status" value="1"/>
</dbReference>
<evidence type="ECO:0000256" key="11">
    <source>
        <dbReference type="SAM" id="MobiDB-lite"/>
    </source>
</evidence>
<dbReference type="eggNOG" id="KOG3804">
    <property type="taxonomic scope" value="Eukaryota"/>
</dbReference>
<dbReference type="STRING" id="8496.A0A151N8N3"/>
<reference evidence="14 15" key="1">
    <citation type="journal article" date="2012" name="Genome Biol.">
        <title>Sequencing three crocodilian genomes to illuminate the evolution of archosaurs and amniotes.</title>
        <authorList>
            <person name="St John J.A."/>
            <person name="Braun E.L."/>
            <person name="Isberg S.R."/>
            <person name="Miles L.G."/>
            <person name="Chong A.Y."/>
            <person name="Gongora J."/>
            <person name="Dalzell P."/>
            <person name="Moran C."/>
            <person name="Bed'hom B."/>
            <person name="Abzhanov A."/>
            <person name="Burgess S.C."/>
            <person name="Cooksey A.M."/>
            <person name="Castoe T.A."/>
            <person name="Crawford N.G."/>
            <person name="Densmore L.D."/>
            <person name="Drew J.C."/>
            <person name="Edwards S.V."/>
            <person name="Faircloth B.C."/>
            <person name="Fujita M.K."/>
            <person name="Greenwold M.J."/>
            <person name="Hoffmann F.G."/>
            <person name="Howard J.M."/>
            <person name="Iguchi T."/>
            <person name="Janes D.E."/>
            <person name="Khan S.Y."/>
            <person name="Kohno S."/>
            <person name="de Koning A.J."/>
            <person name="Lance S.L."/>
            <person name="McCarthy F.M."/>
            <person name="McCormack J.E."/>
            <person name="Merchant M.E."/>
            <person name="Peterson D.G."/>
            <person name="Pollock D.D."/>
            <person name="Pourmand N."/>
            <person name="Raney B.J."/>
            <person name="Roessler K.A."/>
            <person name="Sanford J.R."/>
            <person name="Sawyer R.H."/>
            <person name="Schmidt C.J."/>
            <person name="Triplett E.W."/>
            <person name="Tuberville T.D."/>
            <person name="Venegas-Anaya M."/>
            <person name="Howard J.T."/>
            <person name="Jarvis E.D."/>
            <person name="Guillette L.J.Jr."/>
            <person name="Glenn T.C."/>
            <person name="Green R.E."/>
            <person name="Ray D.A."/>
        </authorList>
    </citation>
    <scope>NUCLEOTIDE SEQUENCE [LARGE SCALE GENOMIC DNA]</scope>
    <source>
        <strain evidence="14">KSC_2009_1</strain>
    </source>
</reference>
<dbReference type="FunFam" id="1.10.10.10:FF:000509">
    <property type="entry name" value="transcription factor ETV7"/>
    <property type="match status" value="1"/>
</dbReference>
<dbReference type="GO" id="GO:2001236">
    <property type="term" value="P:regulation of extrinsic apoptotic signaling pathway"/>
    <property type="evidence" value="ECO:0007669"/>
    <property type="project" value="TreeGrafter"/>
</dbReference>
<evidence type="ECO:0000256" key="5">
    <source>
        <dbReference type="ARBA" id="ARBA00022703"/>
    </source>
</evidence>
<dbReference type="FunFam" id="1.10.150.50:FF:000030">
    <property type="entry name" value="transcription factor ETV6"/>
    <property type="match status" value="1"/>
</dbReference>
<evidence type="ECO:0000256" key="7">
    <source>
        <dbReference type="ARBA" id="ARBA00023125"/>
    </source>
</evidence>
<organism evidence="14 15">
    <name type="scientific">Alligator mississippiensis</name>
    <name type="common">American alligator</name>
    <dbReference type="NCBI Taxonomy" id="8496"/>
    <lineage>
        <taxon>Eukaryota</taxon>
        <taxon>Metazoa</taxon>
        <taxon>Chordata</taxon>
        <taxon>Craniata</taxon>
        <taxon>Vertebrata</taxon>
        <taxon>Euteleostomi</taxon>
        <taxon>Archelosauria</taxon>
        <taxon>Archosauria</taxon>
        <taxon>Crocodylia</taxon>
        <taxon>Alligatoridae</taxon>
        <taxon>Alligatorinae</taxon>
        <taxon>Alligator</taxon>
    </lineage>
</organism>
<comment type="subcellular location">
    <subcellularLocation>
        <location evidence="1 10">Nucleus</location>
    </subcellularLocation>
</comment>
<evidence type="ECO:0000259" key="13">
    <source>
        <dbReference type="PROSITE" id="PS51433"/>
    </source>
</evidence>
<comment type="caution">
    <text evidence="14">The sequence shown here is derived from an EMBL/GenBank/DDBJ whole genome shotgun (WGS) entry which is preliminary data.</text>
</comment>
<dbReference type="SMART" id="SM00413">
    <property type="entry name" value="ETS"/>
    <property type="match status" value="1"/>
</dbReference>
<gene>
    <name evidence="14" type="primary">ETV7</name>
    <name evidence="14" type="ORF">Y1Q_0014919</name>
</gene>
<feature type="region of interest" description="Disordered" evidence="11">
    <location>
        <begin position="601"/>
        <end position="632"/>
    </location>
</feature>
<dbReference type="SUPFAM" id="SSF46785">
    <property type="entry name" value="Winged helix' DNA-binding domain"/>
    <property type="match status" value="1"/>
</dbReference>
<evidence type="ECO:0000313" key="15">
    <source>
        <dbReference type="Proteomes" id="UP000050525"/>
    </source>
</evidence>
<dbReference type="GO" id="GO:0000977">
    <property type="term" value="F:RNA polymerase II transcription regulatory region sequence-specific DNA binding"/>
    <property type="evidence" value="ECO:0007669"/>
    <property type="project" value="UniProtKB-ARBA"/>
</dbReference>
<dbReference type="Pfam" id="PF02198">
    <property type="entry name" value="SAM_PNT"/>
    <property type="match status" value="1"/>
</dbReference>
<feature type="domain" description="PNT" evidence="13">
    <location>
        <begin position="36"/>
        <end position="120"/>
    </location>
</feature>
<protein>
    <submittedName>
        <fullName evidence="14">Transcription factor ETV7</fullName>
    </submittedName>
</protein>
<keyword evidence="4" id="KW-0597">Phosphoprotein</keyword>
<dbReference type="EMBL" id="AKHW03003787">
    <property type="protein sequence ID" value="KYO33121.1"/>
    <property type="molecule type" value="Genomic_DNA"/>
</dbReference>
<dbReference type="CDD" id="cd08535">
    <property type="entry name" value="SAM_PNT-Tel_Yan"/>
    <property type="match status" value="1"/>
</dbReference>
<feature type="region of interest" description="Disordered" evidence="11">
    <location>
        <begin position="536"/>
        <end position="584"/>
    </location>
</feature>
<dbReference type="GO" id="GO:0000981">
    <property type="term" value="F:DNA-binding transcription factor activity, RNA polymerase II-specific"/>
    <property type="evidence" value="ECO:0007669"/>
    <property type="project" value="UniProtKB-ARBA"/>
</dbReference>
<dbReference type="PROSITE" id="PS51433">
    <property type="entry name" value="PNT"/>
    <property type="match status" value="1"/>
</dbReference>
<keyword evidence="6" id="KW-0805">Transcription regulation</keyword>
<evidence type="ECO:0000256" key="3">
    <source>
        <dbReference type="ARBA" id="ARBA00022491"/>
    </source>
</evidence>
<dbReference type="Gene3D" id="1.10.10.10">
    <property type="entry name" value="Winged helix-like DNA-binding domain superfamily/Winged helix DNA-binding domain"/>
    <property type="match status" value="1"/>
</dbReference>
<feature type="region of interest" description="Disordered" evidence="11">
    <location>
        <begin position="471"/>
        <end position="519"/>
    </location>
</feature>
<dbReference type="InterPro" id="IPR036388">
    <property type="entry name" value="WH-like_DNA-bd_sf"/>
</dbReference>
<evidence type="ECO:0000256" key="9">
    <source>
        <dbReference type="ARBA" id="ARBA00023242"/>
    </source>
</evidence>
<dbReference type="Pfam" id="PF15661">
    <property type="entry name" value="CF222"/>
    <property type="match status" value="1"/>
</dbReference>
<evidence type="ECO:0000256" key="2">
    <source>
        <dbReference type="ARBA" id="ARBA00005562"/>
    </source>
</evidence>
<accession>A0A151N8N3</accession>
<dbReference type="SMART" id="SM00251">
    <property type="entry name" value="SAM_PNT"/>
    <property type="match status" value="1"/>
</dbReference>